<feature type="region of interest" description="Disordered" evidence="1">
    <location>
        <begin position="142"/>
        <end position="162"/>
    </location>
</feature>
<dbReference type="Proteomes" id="UP000076154">
    <property type="component" value="Unassembled WGS sequence"/>
</dbReference>
<evidence type="ECO:0000313" key="2">
    <source>
        <dbReference type="EMBL" id="RDB15020.1"/>
    </source>
</evidence>
<sequence length="242" mass="27046">MATLCQLNMRIEICDTQSGISPPSRTSLDRPSTRKVMQPKCQYSHNLPPGAAARKPWSKSTSIIPHPPPPYDDRLAIHRAPRQKLTARLRSTADFSTSQTPEKLHSRNFKPGQQLLKAPSFQRVREFQMARTLRFLLSSATPTSLASPTLDSEPNRQAERAHQSEPFLHELPRDTTQKRAGVILPRNYGRAGRNSRPGSQLPMVDKLKLPQSRPAAEIQTPPTLTRSRKILAPSLTCAAPQK</sequence>
<feature type="region of interest" description="Disordered" evidence="1">
    <location>
        <begin position="16"/>
        <end position="36"/>
    </location>
</feature>
<dbReference type="AlphaFoldDB" id="A0A369J1L9"/>
<organism evidence="2 3">
    <name type="scientific">Hypsizygus marmoreus</name>
    <name type="common">White beech mushroom</name>
    <name type="synonym">Agaricus marmoreus</name>
    <dbReference type="NCBI Taxonomy" id="39966"/>
    <lineage>
        <taxon>Eukaryota</taxon>
        <taxon>Fungi</taxon>
        <taxon>Dikarya</taxon>
        <taxon>Basidiomycota</taxon>
        <taxon>Agaricomycotina</taxon>
        <taxon>Agaricomycetes</taxon>
        <taxon>Agaricomycetidae</taxon>
        <taxon>Agaricales</taxon>
        <taxon>Tricholomatineae</taxon>
        <taxon>Lyophyllaceae</taxon>
        <taxon>Hypsizygus</taxon>
    </lineage>
</organism>
<feature type="compositionally biased region" description="Polar residues" evidence="1">
    <location>
        <begin position="16"/>
        <end position="26"/>
    </location>
</feature>
<accession>A0A369J1L9</accession>
<feature type="compositionally biased region" description="Basic and acidic residues" evidence="1">
    <location>
        <begin position="153"/>
        <end position="162"/>
    </location>
</feature>
<feature type="region of interest" description="Disordered" evidence="1">
    <location>
        <begin position="187"/>
        <end position="225"/>
    </location>
</feature>
<keyword evidence="3" id="KW-1185">Reference proteome</keyword>
<proteinExistence type="predicted"/>
<evidence type="ECO:0000256" key="1">
    <source>
        <dbReference type="SAM" id="MobiDB-lite"/>
    </source>
</evidence>
<dbReference type="InParanoid" id="A0A369J1L9"/>
<gene>
    <name evidence="2" type="ORF">Hypma_005481</name>
</gene>
<protein>
    <submittedName>
        <fullName evidence="2">Uncharacterized protein</fullName>
    </submittedName>
</protein>
<comment type="caution">
    <text evidence="2">The sequence shown here is derived from an EMBL/GenBank/DDBJ whole genome shotgun (WGS) entry which is preliminary data.</text>
</comment>
<dbReference type="EMBL" id="LUEZ02000227">
    <property type="protein sequence ID" value="RDB15020.1"/>
    <property type="molecule type" value="Genomic_DNA"/>
</dbReference>
<name>A0A369J1L9_HYPMA</name>
<reference evidence="2" key="1">
    <citation type="submission" date="2018-04" db="EMBL/GenBank/DDBJ databases">
        <title>Whole genome sequencing of Hypsizygus marmoreus.</title>
        <authorList>
            <person name="Choi I.-G."/>
            <person name="Min B."/>
            <person name="Kim J.-G."/>
            <person name="Kim S."/>
            <person name="Oh Y.-L."/>
            <person name="Kong W.-S."/>
            <person name="Park H."/>
            <person name="Jeong J."/>
            <person name="Song E.-S."/>
        </authorList>
    </citation>
    <scope>NUCLEOTIDE SEQUENCE [LARGE SCALE GENOMIC DNA]</scope>
    <source>
        <strain evidence="2">51987-8</strain>
    </source>
</reference>
<evidence type="ECO:0000313" key="3">
    <source>
        <dbReference type="Proteomes" id="UP000076154"/>
    </source>
</evidence>